<dbReference type="Proteomes" id="UP001190926">
    <property type="component" value="Unassembled WGS sequence"/>
</dbReference>
<proteinExistence type="predicted"/>
<name>A0AAD4PF83_PERFH</name>
<gene>
    <name evidence="2" type="ORF">C2S53_014284</name>
</gene>
<sequence length="93" mass="10783">MKRVEKKHQIHHATSCLFGRRKALKRATEELVAARLIEAHGQLRQALQLSQESASKLENELKQSRKREAELQAEYQRLKHRLTVAQAVKQFGN</sequence>
<keyword evidence="3" id="KW-1185">Reference proteome</keyword>
<evidence type="ECO:0000256" key="1">
    <source>
        <dbReference type="SAM" id="Coils"/>
    </source>
</evidence>
<evidence type="ECO:0000313" key="3">
    <source>
        <dbReference type="Proteomes" id="UP001190926"/>
    </source>
</evidence>
<dbReference type="AlphaFoldDB" id="A0AAD4PF83"/>
<dbReference type="EMBL" id="SDAM02000019">
    <property type="protein sequence ID" value="KAH6837041.1"/>
    <property type="molecule type" value="Genomic_DNA"/>
</dbReference>
<feature type="coiled-coil region" evidence="1">
    <location>
        <begin position="40"/>
        <end position="88"/>
    </location>
</feature>
<comment type="caution">
    <text evidence="2">The sequence shown here is derived from an EMBL/GenBank/DDBJ whole genome shotgun (WGS) entry which is preliminary data.</text>
</comment>
<protein>
    <submittedName>
        <fullName evidence="2">Uncharacterized protein</fullName>
    </submittedName>
</protein>
<evidence type="ECO:0000313" key="2">
    <source>
        <dbReference type="EMBL" id="KAH6837041.1"/>
    </source>
</evidence>
<keyword evidence="1" id="KW-0175">Coiled coil</keyword>
<accession>A0AAD4PF83</accession>
<organism evidence="2 3">
    <name type="scientific">Perilla frutescens var. hirtella</name>
    <name type="common">Perilla citriodora</name>
    <name type="synonym">Perilla setoyensis</name>
    <dbReference type="NCBI Taxonomy" id="608512"/>
    <lineage>
        <taxon>Eukaryota</taxon>
        <taxon>Viridiplantae</taxon>
        <taxon>Streptophyta</taxon>
        <taxon>Embryophyta</taxon>
        <taxon>Tracheophyta</taxon>
        <taxon>Spermatophyta</taxon>
        <taxon>Magnoliopsida</taxon>
        <taxon>eudicotyledons</taxon>
        <taxon>Gunneridae</taxon>
        <taxon>Pentapetalae</taxon>
        <taxon>asterids</taxon>
        <taxon>lamiids</taxon>
        <taxon>Lamiales</taxon>
        <taxon>Lamiaceae</taxon>
        <taxon>Nepetoideae</taxon>
        <taxon>Elsholtzieae</taxon>
        <taxon>Perilla</taxon>
    </lineage>
</organism>
<reference evidence="2 3" key="1">
    <citation type="journal article" date="2021" name="Nat. Commun.">
        <title>Incipient diploidization of the medicinal plant Perilla within 10,000 years.</title>
        <authorList>
            <person name="Zhang Y."/>
            <person name="Shen Q."/>
            <person name="Leng L."/>
            <person name="Zhang D."/>
            <person name="Chen S."/>
            <person name="Shi Y."/>
            <person name="Ning Z."/>
            <person name="Chen S."/>
        </authorList>
    </citation>
    <scope>NUCLEOTIDE SEQUENCE [LARGE SCALE GENOMIC DNA]</scope>
    <source>
        <strain evidence="3">cv. PC099</strain>
    </source>
</reference>